<reference evidence="2" key="1">
    <citation type="submission" date="2021-02" db="EMBL/GenBank/DDBJ databases">
        <authorList>
            <person name="Nowell W R."/>
        </authorList>
    </citation>
    <scope>NUCLEOTIDE SEQUENCE</scope>
</reference>
<keyword evidence="5" id="KW-1185">Reference proteome</keyword>
<dbReference type="EMBL" id="CAJNOK010004422">
    <property type="protein sequence ID" value="CAF0937183.1"/>
    <property type="molecule type" value="Genomic_DNA"/>
</dbReference>
<dbReference type="SUPFAM" id="SSF56672">
    <property type="entry name" value="DNA/RNA polymerases"/>
    <property type="match status" value="1"/>
</dbReference>
<dbReference type="OrthoDB" id="441971at2759"/>
<evidence type="ECO:0000313" key="1">
    <source>
        <dbReference type="EMBL" id="CAF0937183.1"/>
    </source>
</evidence>
<protein>
    <recommendedName>
        <fullName evidence="6">Integrase catalytic domain-containing protein</fullName>
    </recommendedName>
</protein>
<dbReference type="Proteomes" id="UP000677228">
    <property type="component" value="Unassembled WGS sequence"/>
</dbReference>
<dbReference type="Gene3D" id="3.10.10.10">
    <property type="entry name" value="HIV Type 1 Reverse Transcriptase, subunit A, domain 1"/>
    <property type="match status" value="1"/>
</dbReference>
<dbReference type="EMBL" id="CAJOBC010004740">
    <property type="protein sequence ID" value="CAF3838976.1"/>
    <property type="molecule type" value="Genomic_DNA"/>
</dbReference>
<dbReference type="SUPFAM" id="SSF53098">
    <property type="entry name" value="Ribonuclease H-like"/>
    <property type="match status" value="1"/>
</dbReference>
<evidence type="ECO:0000313" key="4">
    <source>
        <dbReference type="EMBL" id="CAF3838976.1"/>
    </source>
</evidence>
<evidence type="ECO:0000313" key="5">
    <source>
        <dbReference type="Proteomes" id="UP000663829"/>
    </source>
</evidence>
<dbReference type="Proteomes" id="UP000681722">
    <property type="component" value="Unassembled WGS sequence"/>
</dbReference>
<accession>A0A814M2Z9</accession>
<dbReference type="InterPro" id="IPR043502">
    <property type="entry name" value="DNA/RNA_pol_sf"/>
</dbReference>
<dbReference type="EMBL" id="CAJNOQ010004740">
    <property type="protein sequence ID" value="CAF1071987.1"/>
    <property type="molecule type" value="Genomic_DNA"/>
</dbReference>
<evidence type="ECO:0008006" key="6">
    <source>
        <dbReference type="Google" id="ProtNLM"/>
    </source>
</evidence>
<proteinExistence type="predicted"/>
<dbReference type="EMBL" id="CAJOBA010004426">
    <property type="protein sequence ID" value="CAF3712671.1"/>
    <property type="molecule type" value="Genomic_DNA"/>
</dbReference>
<gene>
    <name evidence="2" type="ORF">GPM918_LOCUS17322</name>
    <name evidence="1" type="ORF">OVA965_LOCUS11442</name>
    <name evidence="4" type="ORF">SRO942_LOCUS17321</name>
    <name evidence="3" type="ORF">TMI583_LOCUS11443</name>
</gene>
<evidence type="ECO:0000313" key="3">
    <source>
        <dbReference type="EMBL" id="CAF3712671.1"/>
    </source>
</evidence>
<dbReference type="AlphaFoldDB" id="A0A814M2Z9"/>
<sequence length="214" mass="24545">MLSSHLFLIPMFRGRFSAGNTSSNIWQTKKQQLYNVQQSPPHSQQPCEVQSNESSTSTEIYNTIKALLNHLPQAEQDEVYLMLLKHQSLCELTKRKITNTHIQHVIRTGDHSPISSRPFLSTIHQQKTLSEHIHQMEKDHFIRRSTSLWVSPVALVKKPDGAARTNGQVERFNATFYLQLAKLHDENVNHWDEYLPACIFAYNSRQHGTTGSNG</sequence>
<organism evidence="2 5">
    <name type="scientific">Didymodactylos carnosus</name>
    <dbReference type="NCBI Taxonomy" id="1234261"/>
    <lineage>
        <taxon>Eukaryota</taxon>
        <taxon>Metazoa</taxon>
        <taxon>Spiralia</taxon>
        <taxon>Gnathifera</taxon>
        <taxon>Rotifera</taxon>
        <taxon>Eurotatoria</taxon>
        <taxon>Bdelloidea</taxon>
        <taxon>Philodinida</taxon>
        <taxon>Philodinidae</taxon>
        <taxon>Didymodactylos</taxon>
    </lineage>
</organism>
<dbReference type="Proteomes" id="UP000682733">
    <property type="component" value="Unassembled WGS sequence"/>
</dbReference>
<evidence type="ECO:0000313" key="2">
    <source>
        <dbReference type="EMBL" id="CAF1071987.1"/>
    </source>
</evidence>
<name>A0A814M2Z9_9BILA</name>
<dbReference type="Proteomes" id="UP000663829">
    <property type="component" value="Unassembled WGS sequence"/>
</dbReference>
<dbReference type="InterPro" id="IPR012337">
    <property type="entry name" value="RNaseH-like_sf"/>
</dbReference>
<comment type="caution">
    <text evidence="2">The sequence shown here is derived from an EMBL/GenBank/DDBJ whole genome shotgun (WGS) entry which is preliminary data.</text>
</comment>